<feature type="compositionally biased region" description="Low complexity" evidence="1">
    <location>
        <begin position="103"/>
        <end position="112"/>
    </location>
</feature>
<dbReference type="EMBL" id="JANPWB010000006">
    <property type="protein sequence ID" value="KAJ1179982.1"/>
    <property type="molecule type" value="Genomic_DNA"/>
</dbReference>
<protein>
    <submittedName>
        <fullName evidence="2">Uncharacterized protein</fullName>
    </submittedName>
</protein>
<feature type="compositionally biased region" description="Low complexity" evidence="1">
    <location>
        <begin position="48"/>
        <end position="96"/>
    </location>
</feature>
<keyword evidence="3" id="KW-1185">Reference proteome</keyword>
<feature type="region of interest" description="Disordered" evidence="1">
    <location>
        <begin position="19"/>
        <end position="112"/>
    </location>
</feature>
<sequence>MLLSPGAGGMCRFPSEAAALTGRARSEARRPAVEEARGSGRGTLAAKGPGNVRPVVPRSPRSVSSGPSSAGVRVEAASPSPSRLPASSVGLPGLPAAAPPPRASSAGSRSLH</sequence>
<evidence type="ECO:0000256" key="1">
    <source>
        <dbReference type="SAM" id="MobiDB-lite"/>
    </source>
</evidence>
<feature type="compositionally biased region" description="Basic and acidic residues" evidence="1">
    <location>
        <begin position="24"/>
        <end position="38"/>
    </location>
</feature>
<dbReference type="AlphaFoldDB" id="A0AAV7TTM1"/>
<accession>A0AAV7TTM1</accession>
<organism evidence="2 3">
    <name type="scientific">Pleurodeles waltl</name>
    <name type="common">Iberian ribbed newt</name>
    <dbReference type="NCBI Taxonomy" id="8319"/>
    <lineage>
        <taxon>Eukaryota</taxon>
        <taxon>Metazoa</taxon>
        <taxon>Chordata</taxon>
        <taxon>Craniata</taxon>
        <taxon>Vertebrata</taxon>
        <taxon>Euteleostomi</taxon>
        <taxon>Amphibia</taxon>
        <taxon>Batrachia</taxon>
        <taxon>Caudata</taxon>
        <taxon>Salamandroidea</taxon>
        <taxon>Salamandridae</taxon>
        <taxon>Pleurodelinae</taxon>
        <taxon>Pleurodeles</taxon>
    </lineage>
</organism>
<evidence type="ECO:0000313" key="3">
    <source>
        <dbReference type="Proteomes" id="UP001066276"/>
    </source>
</evidence>
<evidence type="ECO:0000313" key="2">
    <source>
        <dbReference type="EMBL" id="KAJ1179982.1"/>
    </source>
</evidence>
<reference evidence="2" key="1">
    <citation type="journal article" date="2022" name="bioRxiv">
        <title>Sequencing and chromosome-scale assembly of the giantPleurodeles waltlgenome.</title>
        <authorList>
            <person name="Brown T."/>
            <person name="Elewa A."/>
            <person name="Iarovenko S."/>
            <person name="Subramanian E."/>
            <person name="Araus A.J."/>
            <person name="Petzold A."/>
            <person name="Susuki M."/>
            <person name="Suzuki K.-i.T."/>
            <person name="Hayashi T."/>
            <person name="Toyoda A."/>
            <person name="Oliveira C."/>
            <person name="Osipova E."/>
            <person name="Leigh N.D."/>
            <person name="Simon A."/>
            <person name="Yun M.H."/>
        </authorList>
    </citation>
    <scope>NUCLEOTIDE SEQUENCE</scope>
    <source>
        <strain evidence="2">20211129_DDA</strain>
        <tissue evidence="2">Liver</tissue>
    </source>
</reference>
<gene>
    <name evidence="2" type="ORF">NDU88_005210</name>
</gene>
<dbReference type="Proteomes" id="UP001066276">
    <property type="component" value="Chromosome 3_2"/>
</dbReference>
<comment type="caution">
    <text evidence="2">The sequence shown here is derived from an EMBL/GenBank/DDBJ whole genome shotgun (WGS) entry which is preliminary data.</text>
</comment>
<name>A0AAV7TTM1_PLEWA</name>
<proteinExistence type="predicted"/>